<dbReference type="InterPro" id="IPR016461">
    <property type="entry name" value="COMT-like"/>
</dbReference>
<dbReference type="EMBL" id="NJEU01000355">
    <property type="protein sequence ID" value="PHH75738.1"/>
    <property type="molecule type" value="Genomic_DNA"/>
</dbReference>
<dbReference type="Gene3D" id="3.40.50.150">
    <property type="entry name" value="Vaccinia Virus protein VP39"/>
    <property type="match status" value="1"/>
</dbReference>
<organism evidence="6 7">
    <name type="scientific">Ophiocordyceps australis</name>
    <dbReference type="NCBI Taxonomy" id="1399860"/>
    <lineage>
        <taxon>Eukaryota</taxon>
        <taxon>Fungi</taxon>
        <taxon>Dikarya</taxon>
        <taxon>Ascomycota</taxon>
        <taxon>Pezizomycotina</taxon>
        <taxon>Sordariomycetes</taxon>
        <taxon>Hypocreomycetidae</taxon>
        <taxon>Hypocreales</taxon>
        <taxon>Ophiocordycipitaceae</taxon>
        <taxon>Ophiocordyceps</taxon>
    </lineage>
</organism>
<evidence type="ECO:0000256" key="2">
    <source>
        <dbReference type="ARBA" id="ARBA00022679"/>
    </source>
</evidence>
<gene>
    <name evidence="6" type="ORF">CDD82_4304</name>
</gene>
<sequence>MEDALNQVRKFAAQGDHGRREAVLALRDLLFSLETPHDTMHRYGHMVCFTPMTEQGRKLTIAQNLQAAIVQVGIDLKWFRYLAESSVPLTVDQISTKTGAEPQLTHRLLRFLASIGAVNEEGKDQYAANQVTRNLTDKLVEAALSHYFGTAARQYQALPGYFKKNGYKDPVDDANCPFQVAHDTALSQYAWFAANPTQLAHFNTYMALRRKPDTTWLSVYPVAEHVANWSAEKSLFVNIGGGIGHQCAQFIDKFPKLPGRIVLQDLPQSVAQALPTPGVENMAHDMFKPQPVLGAKFYYLRGVLHNHPPHKVRLLLENIKSAMRPESILLVDEIVLPETQVSYIAASLDLTMLSAFASMERTEAQWRETFESVGLELVRTYTYYPQGYESVMDLRLPRTKPSSS</sequence>
<dbReference type="InterPro" id="IPR036388">
    <property type="entry name" value="WH-like_DNA-bd_sf"/>
</dbReference>
<reference evidence="6 7" key="1">
    <citation type="submission" date="2017-06" db="EMBL/GenBank/DDBJ databases">
        <title>Ant-infecting Ophiocordyceps genomes reveal a high diversity of potential behavioral manipulation genes and a possible major role for enterotoxins.</title>
        <authorList>
            <person name="De Bekker C."/>
            <person name="Evans H.C."/>
            <person name="Brachmann A."/>
            <person name="Hughes D.P."/>
        </authorList>
    </citation>
    <scope>NUCLEOTIDE SEQUENCE [LARGE SCALE GENOMIC DNA]</scope>
    <source>
        <strain evidence="6 7">1348a</strain>
    </source>
</reference>
<dbReference type="InterPro" id="IPR036390">
    <property type="entry name" value="WH_DNA-bd_sf"/>
</dbReference>
<dbReference type="Gene3D" id="1.10.10.10">
    <property type="entry name" value="Winged helix-like DNA-binding domain superfamily/Winged helix DNA-binding domain"/>
    <property type="match status" value="1"/>
</dbReference>
<evidence type="ECO:0000256" key="3">
    <source>
        <dbReference type="ARBA" id="ARBA00022691"/>
    </source>
</evidence>
<dbReference type="OrthoDB" id="2410195at2759"/>
<dbReference type="Pfam" id="PF00891">
    <property type="entry name" value="Methyltransf_2"/>
    <property type="match status" value="1"/>
</dbReference>
<feature type="domain" description="O-methyltransferase dimerisation" evidence="5">
    <location>
        <begin position="70"/>
        <end position="136"/>
    </location>
</feature>
<evidence type="ECO:0000256" key="1">
    <source>
        <dbReference type="ARBA" id="ARBA00022603"/>
    </source>
</evidence>
<dbReference type="Proteomes" id="UP000224854">
    <property type="component" value="Unassembled WGS sequence"/>
</dbReference>
<protein>
    <submittedName>
        <fullName evidence="6">Uncharacterized protein</fullName>
    </submittedName>
</protein>
<evidence type="ECO:0000313" key="6">
    <source>
        <dbReference type="EMBL" id="PHH75738.1"/>
    </source>
</evidence>
<dbReference type="SUPFAM" id="SSF46785">
    <property type="entry name" value="Winged helix' DNA-binding domain"/>
    <property type="match status" value="1"/>
</dbReference>
<keyword evidence="3" id="KW-0949">S-adenosyl-L-methionine</keyword>
<dbReference type="SUPFAM" id="SSF53335">
    <property type="entry name" value="S-adenosyl-L-methionine-dependent methyltransferases"/>
    <property type="match status" value="1"/>
</dbReference>
<dbReference type="PANTHER" id="PTHR43712">
    <property type="entry name" value="PUTATIVE (AFU_ORTHOLOGUE AFUA_4G14580)-RELATED"/>
    <property type="match status" value="1"/>
</dbReference>
<dbReference type="InterPro" id="IPR001077">
    <property type="entry name" value="COMT_C"/>
</dbReference>
<keyword evidence="1" id="KW-0489">Methyltransferase</keyword>
<feature type="domain" description="O-methyltransferase C-terminal" evidence="4">
    <location>
        <begin position="234"/>
        <end position="374"/>
    </location>
</feature>
<dbReference type="Pfam" id="PF08100">
    <property type="entry name" value="Dimerisation"/>
    <property type="match status" value="1"/>
</dbReference>
<name>A0A2C5YCD7_9HYPO</name>
<dbReference type="GO" id="GO:0046983">
    <property type="term" value="F:protein dimerization activity"/>
    <property type="evidence" value="ECO:0007669"/>
    <property type="project" value="InterPro"/>
</dbReference>
<evidence type="ECO:0000259" key="4">
    <source>
        <dbReference type="Pfam" id="PF00891"/>
    </source>
</evidence>
<dbReference type="AlphaFoldDB" id="A0A2C5YCD7"/>
<proteinExistence type="predicted"/>
<evidence type="ECO:0000313" key="7">
    <source>
        <dbReference type="Proteomes" id="UP000224854"/>
    </source>
</evidence>
<dbReference type="GO" id="GO:0008171">
    <property type="term" value="F:O-methyltransferase activity"/>
    <property type="evidence" value="ECO:0007669"/>
    <property type="project" value="InterPro"/>
</dbReference>
<dbReference type="PANTHER" id="PTHR43712:SF4">
    <property type="entry name" value="O-METHYLTRANSFERASE DOMAIN-CONTAINING PROTEIN"/>
    <property type="match status" value="1"/>
</dbReference>
<keyword evidence="2" id="KW-0808">Transferase</keyword>
<comment type="caution">
    <text evidence="6">The sequence shown here is derived from an EMBL/GenBank/DDBJ whole genome shotgun (WGS) entry which is preliminary data.</text>
</comment>
<keyword evidence="7" id="KW-1185">Reference proteome</keyword>
<evidence type="ECO:0000259" key="5">
    <source>
        <dbReference type="Pfam" id="PF08100"/>
    </source>
</evidence>
<dbReference type="PROSITE" id="PS51683">
    <property type="entry name" value="SAM_OMT_II"/>
    <property type="match status" value="1"/>
</dbReference>
<accession>A0A2C5YCD7</accession>
<dbReference type="GO" id="GO:0032259">
    <property type="term" value="P:methylation"/>
    <property type="evidence" value="ECO:0007669"/>
    <property type="project" value="UniProtKB-KW"/>
</dbReference>
<dbReference type="InterPro" id="IPR012967">
    <property type="entry name" value="COMT_dimerisation"/>
</dbReference>
<dbReference type="InterPro" id="IPR029063">
    <property type="entry name" value="SAM-dependent_MTases_sf"/>
</dbReference>